<reference evidence="1 2" key="1">
    <citation type="journal article" date="2019" name="Nat. Ecol. Evol.">
        <title>Megaphylogeny resolves global patterns of mushroom evolution.</title>
        <authorList>
            <person name="Varga T."/>
            <person name="Krizsan K."/>
            <person name="Foldi C."/>
            <person name="Dima B."/>
            <person name="Sanchez-Garcia M."/>
            <person name="Sanchez-Ramirez S."/>
            <person name="Szollosi G.J."/>
            <person name="Szarkandi J.G."/>
            <person name="Papp V."/>
            <person name="Albert L."/>
            <person name="Andreopoulos W."/>
            <person name="Angelini C."/>
            <person name="Antonin V."/>
            <person name="Barry K.W."/>
            <person name="Bougher N.L."/>
            <person name="Buchanan P."/>
            <person name="Buyck B."/>
            <person name="Bense V."/>
            <person name="Catcheside P."/>
            <person name="Chovatia M."/>
            <person name="Cooper J."/>
            <person name="Damon W."/>
            <person name="Desjardin D."/>
            <person name="Finy P."/>
            <person name="Geml J."/>
            <person name="Haridas S."/>
            <person name="Hughes K."/>
            <person name="Justo A."/>
            <person name="Karasinski D."/>
            <person name="Kautmanova I."/>
            <person name="Kiss B."/>
            <person name="Kocsube S."/>
            <person name="Kotiranta H."/>
            <person name="LaButti K.M."/>
            <person name="Lechner B.E."/>
            <person name="Liimatainen K."/>
            <person name="Lipzen A."/>
            <person name="Lukacs Z."/>
            <person name="Mihaltcheva S."/>
            <person name="Morgado L.N."/>
            <person name="Niskanen T."/>
            <person name="Noordeloos M.E."/>
            <person name="Ohm R.A."/>
            <person name="Ortiz-Santana B."/>
            <person name="Ovrebo C."/>
            <person name="Racz N."/>
            <person name="Riley R."/>
            <person name="Savchenko A."/>
            <person name="Shiryaev A."/>
            <person name="Soop K."/>
            <person name="Spirin V."/>
            <person name="Szebenyi C."/>
            <person name="Tomsovsky M."/>
            <person name="Tulloss R.E."/>
            <person name="Uehling J."/>
            <person name="Grigoriev I.V."/>
            <person name="Vagvolgyi C."/>
            <person name="Papp T."/>
            <person name="Martin F.M."/>
            <person name="Miettinen O."/>
            <person name="Hibbett D.S."/>
            <person name="Nagy L.G."/>
        </authorList>
    </citation>
    <scope>NUCLEOTIDE SEQUENCE [LARGE SCALE GENOMIC DNA]</scope>
    <source>
        <strain evidence="1 2">CBS 309.79</strain>
    </source>
</reference>
<dbReference type="AlphaFoldDB" id="A0A5C3QS50"/>
<keyword evidence="2" id="KW-1185">Reference proteome</keyword>
<evidence type="ECO:0000313" key="1">
    <source>
        <dbReference type="EMBL" id="TFL04377.1"/>
    </source>
</evidence>
<protein>
    <submittedName>
        <fullName evidence="1">Uncharacterized protein</fullName>
    </submittedName>
</protein>
<dbReference type="OrthoDB" id="3685327at2759"/>
<organism evidence="1 2">
    <name type="scientific">Pterulicium gracile</name>
    <dbReference type="NCBI Taxonomy" id="1884261"/>
    <lineage>
        <taxon>Eukaryota</taxon>
        <taxon>Fungi</taxon>
        <taxon>Dikarya</taxon>
        <taxon>Basidiomycota</taxon>
        <taxon>Agaricomycotina</taxon>
        <taxon>Agaricomycetes</taxon>
        <taxon>Agaricomycetidae</taxon>
        <taxon>Agaricales</taxon>
        <taxon>Pleurotineae</taxon>
        <taxon>Pterulaceae</taxon>
        <taxon>Pterulicium</taxon>
    </lineage>
</organism>
<sequence>MVVGWVITLYEGLMNALSGAADEEARGEYVNEHVTAMRADHPEFNVIMAHTGHEGRFEEPCYHAHVEFDRPFPIPGTIGYEIYLARRGNFTLTGDGGFQNVSCFVLSPDLLLIDMSFSCSGRTADTSQRKFCLHLIN</sequence>
<evidence type="ECO:0000313" key="2">
    <source>
        <dbReference type="Proteomes" id="UP000305067"/>
    </source>
</evidence>
<gene>
    <name evidence="1" type="ORF">BDV98DRAFT_314973</name>
</gene>
<accession>A0A5C3QS50</accession>
<proteinExistence type="predicted"/>
<name>A0A5C3QS50_9AGAR</name>
<dbReference type="Proteomes" id="UP000305067">
    <property type="component" value="Unassembled WGS sequence"/>
</dbReference>
<dbReference type="EMBL" id="ML178818">
    <property type="protein sequence ID" value="TFL04377.1"/>
    <property type="molecule type" value="Genomic_DNA"/>
</dbReference>